<evidence type="ECO:0000313" key="2">
    <source>
        <dbReference type="EMBL" id="CAK3956963.1"/>
    </source>
</evidence>
<organism evidence="2 3">
    <name type="scientific">Lecanosticta acicola</name>
    <dbReference type="NCBI Taxonomy" id="111012"/>
    <lineage>
        <taxon>Eukaryota</taxon>
        <taxon>Fungi</taxon>
        <taxon>Dikarya</taxon>
        <taxon>Ascomycota</taxon>
        <taxon>Pezizomycotina</taxon>
        <taxon>Dothideomycetes</taxon>
        <taxon>Dothideomycetidae</taxon>
        <taxon>Mycosphaerellales</taxon>
        <taxon>Mycosphaerellaceae</taxon>
        <taxon>Lecanosticta</taxon>
    </lineage>
</organism>
<keyword evidence="3" id="KW-1185">Reference proteome</keyword>
<feature type="compositionally biased region" description="Basic and acidic residues" evidence="1">
    <location>
        <begin position="13"/>
        <end position="22"/>
    </location>
</feature>
<feature type="region of interest" description="Disordered" evidence="1">
    <location>
        <begin position="400"/>
        <end position="487"/>
    </location>
</feature>
<feature type="compositionally biased region" description="Basic and acidic residues" evidence="1">
    <location>
        <begin position="814"/>
        <end position="825"/>
    </location>
</feature>
<feature type="compositionally biased region" description="Low complexity" evidence="1">
    <location>
        <begin position="96"/>
        <end position="108"/>
    </location>
</feature>
<dbReference type="EMBL" id="CAVMBE010000016">
    <property type="protein sequence ID" value="CAK3956963.1"/>
    <property type="molecule type" value="Genomic_DNA"/>
</dbReference>
<name>A0AAI9E7X5_9PEZI</name>
<evidence type="ECO:0000313" key="3">
    <source>
        <dbReference type="Proteomes" id="UP001296104"/>
    </source>
</evidence>
<protein>
    <submittedName>
        <fullName evidence="2">Uncharacterized protein</fullName>
    </submittedName>
</protein>
<feature type="compositionally biased region" description="Polar residues" evidence="1">
    <location>
        <begin position="658"/>
        <end position="671"/>
    </location>
</feature>
<feature type="compositionally biased region" description="Acidic residues" evidence="1">
    <location>
        <begin position="639"/>
        <end position="649"/>
    </location>
</feature>
<feature type="region of interest" description="Disordered" evidence="1">
    <location>
        <begin position="198"/>
        <end position="221"/>
    </location>
</feature>
<feature type="compositionally biased region" description="Polar residues" evidence="1">
    <location>
        <begin position="109"/>
        <end position="138"/>
    </location>
</feature>
<gene>
    <name evidence="2" type="ORF">LECACI_7A003364</name>
</gene>
<feature type="compositionally biased region" description="Basic and acidic residues" evidence="1">
    <location>
        <begin position="568"/>
        <end position="577"/>
    </location>
</feature>
<proteinExistence type="predicted"/>
<reference evidence="2" key="1">
    <citation type="submission" date="2023-11" db="EMBL/GenBank/DDBJ databases">
        <authorList>
            <person name="Alioto T."/>
            <person name="Alioto T."/>
            <person name="Gomez Garrido J."/>
        </authorList>
    </citation>
    <scope>NUCLEOTIDE SEQUENCE</scope>
</reference>
<dbReference type="Proteomes" id="UP001296104">
    <property type="component" value="Unassembled WGS sequence"/>
</dbReference>
<evidence type="ECO:0000256" key="1">
    <source>
        <dbReference type="SAM" id="MobiDB-lite"/>
    </source>
</evidence>
<feature type="region of interest" description="Disordered" evidence="1">
    <location>
        <begin position="808"/>
        <end position="928"/>
    </location>
</feature>
<feature type="compositionally biased region" description="Basic and acidic residues" evidence="1">
    <location>
        <begin position="464"/>
        <end position="475"/>
    </location>
</feature>
<feature type="region of interest" description="Disordered" evidence="1">
    <location>
        <begin position="1"/>
        <end position="185"/>
    </location>
</feature>
<accession>A0AAI9E7X5</accession>
<feature type="compositionally biased region" description="Basic and acidic residues" evidence="1">
    <location>
        <begin position="423"/>
        <end position="432"/>
    </location>
</feature>
<feature type="compositionally biased region" description="Low complexity" evidence="1">
    <location>
        <begin position="79"/>
        <end position="89"/>
    </location>
</feature>
<feature type="region of interest" description="Disordered" evidence="1">
    <location>
        <begin position="526"/>
        <end position="689"/>
    </location>
</feature>
<feature type="compositionally biased region" description="Polar residues" evidence="1">
    <location>
        <begin position="596"/>
        <end position="606"/>
    </location>
</feature>
<feature type="compositionally biased region" description="Low complexity" evidence="1">
    <location>
        <begin position="28"/>
        <end position="40"/>
    </location>
</feature>
<feature type="region of interest" description="Disordered" evidence="1">
    <location>
        <begin position="747"/>
        <end position="773"/>
    </location>
</feature>
<comment type="caution">
    <text evidence="2">The sequence shown here is derived from an EMBL/GenBank/DDBJ whole genome shotgun (WGS) entry which is preliminary data.</text>
</comment>
<sequence length="998" mass="107749">MPALHPLHTAGAWHHDHQDKPLPRLPDLPDLPSSPTLTNPDCILPDTHLPALSSPPAFTRRRPPSPTYLRDDGAEHPTASSSAAAAATMGKKEKLGLMSKKMMLLRSRTASSGHGHNHSNPFSRSTPSRDSNRSNDPVPSSPVLQELQDVGNLAPEQHDPEPKSLQPSDPDGRRNSGESSSSDISGMTAFLARYEKPDGASDDEALSDNGGSPVLARGESNGVVEADMDAERLRLQQEEYNSAVLSKRAEQILANAKKRLMVMEGNLRGARDLVAPLTAANLKRATSLGSATNFSPAYGLRYAPNGYHSDHPSQSKMLHTQSSSPTMRHDYQAGHSRGFSEIELPARPSTALDRHFVMPRSVRTGGGRGHAIVPTYGALRGSRSFDSLGASSGVGYGLGRERPLHARASPDSNHLDPLPEDEEGRRSNRASREAANNGLGIYRPSSRTSDLREQLSNLKGKISTLKERAREDSLRRQSHSNLRNPSPFNNALAAAPDFFYTASSGYASPVLDTNCGIGYASNGASPVSARVSDDVWQDDTPPLPGSRKGSAAKATAGPQFGIQQARVVEIRAPRTADSKYQVRPRRNVTPQPSPPTTTAHGRTPSGTAIVGSAKDQSSYHQHMHSQDSKISSALSDHSPDDEPTEDENDGLGVRFPGLTSNQYGSSPISSDVETRSEQDYAPSEDEVSVYEDAQNEQNAVIAHEDREDAFDYEHFFLHSALGTYGHSRGGSDVSETSTLSAATARLPAAGSDEDDEVFNPSSGLYPPPTPETPERLREIERSMHRRNLSDESISTLNTYATADEVHSPMTPIEEPNRRLGGRERGMVVPFPEDIPQAHPGGQTWSRPASRAGSRLSSRPRTAAKRNIRRGSSSDRADSGVGISSNDGDLGRPAQPHGSMTPKPTRARPLGSIVGVNTPPMSPPGVTRRDPATLAVDALLDPEGKSLGLRNKAILFSVVESLRKVVHQLQEEDDTQYESRMLRRRLEEAKQALDGLAGH</sequence>
<dbReference type="AlphaFoldDB" id="A0AAI9E7X5"/>